<keyword evidence="2" id="KW-1185">Reference proteome</keyword>
<dbReference type="Proteomes" id="UP000789702">
    <property type="component" value="Unassembled WGS sequence"/>
</dbReference>
<evidence type="ECO:0000313" key="2">
    <source>
        <dbReference type="Proteomes" id="UP000789702"/>
    </source>
</evidence>
<organism evidence="1 2">
    <name type="scientific">Dentiscutata heterogama</name>
    <dbReference type="NCBI Taxonomy" id="1316150"/>
    <lineage>
        <taxon>Eukaryota</taxon>
        <taxon>Fungi</taxon>
        <taxon>Fungi incertae sedis</taxon>
        <taxon>Mucoromycota</taxon>
        <taxon>Glomeromycotina</taxon>
        <taxon>Glomeromycetes</taxon>
        <taxon>Diversisporales</taxon>
        <taxon>Gigasporaceae</taxon>
        <taxon>Dentiscutata</taxon>
    </lineage>
</organism>
<comment type="caution">
    <text evidence="1">The sequence shown here is derived from an EMBL/GenBank/DDBJ whole genome shotgun (WGS) entry which is preliminary data.</text>
</comment>
<accession>A0ACA9K7P5</accession>
<name>A0ACA9K7P5_9GLOM</name>
<evidence type="ECO:0000313" key="1">
    <source>
        <dbReference type="EMBL" id="CAG8457222.1"/>
    </source>
</evidence>
<dbReference type="EMBL" id="CAJVPU010000631">
    <property type="protein sequence ID" value="CAG8457222.1"/>
    <property type="molecule type" value="Genomic_DNA"/>
</dbReference>
<protein>
    <submittedName>
        <fullName evidence="1">13939_t:CDS:1</fullName>
    </submittedName>
</protein>
<sequence>MTELATGRNRLMKCLFNIGLSKKICQGNSGVTTVDRQSVTE</sequence>
<proteinExistence type="predicted"/>
<reference evidence="1" key="1">
    <citation type="submission" date="2021-06" db="EMBL/GenBank/DDBJ databases">
        <authorList>
            <person name="Kallberg Y."/>
            <person name="Tangrot J."/>
            <person name="Rosling A."/>
        </authorList>
    </citation>
    <scope>NUCLEOTIDE SEQUENCE</scope>
    <source>
        <strain evidence="1">IL203A</strain>
    </source>
</reference>
<gene>
    <name evidence="1" type="ORF">DHETER_LOCUS1120</name>
</gene>